<evidence type="ECO:0000259" key="2">
    <source>
        <dbReference type="Pfam" id="PF00155"/>
    </source>
</evidence>
<dbReference type="RefSeq" id="XP_060280524.1">
    <property type="nucleotide sequence ID" value="XM_060422611.1"/>
</dbReference>
<dbReference type="InterPro" id="IPR050478">
    <property type="entry name" value="Ethylene_sulfur-biosynth"/>
</dbReference>
<name>A0AAJ0BU82_9PEZI</name>
<dbReference type="InterPro" id="IPR015421">
    <property type="entry name" value="PyrdxlP-dep_Trfase_major"/>
</dbReference>
<dbReference type="GO" id="GO:0008483">
    <property type="term" value="F:transaminase activity"/>
    <property type="evidence" value="ECO:0007669"/>
    <property type="project" value="TreeGrafter"/>
</dbReference>
<keyword evidence="3" id="KW-0808">Transferase</keyword>
<proteinExistence type="predicted"/>
<dbReference type="SUPFAM" id="SSF53383">
    <property type="entry name" value="PLP-dependent transferases"/>
    <property type="match status" value="1"/>
</dbReference>
<organism evidence="3 4">
    <name type="scientific">Phialemonium atrogriseum</name>
    <dbReference type="NCBI Taxonomy" id="1093897"/>
    <lineage>
        <taxon>Eukaryota</taxon>
        <taxon>Fungi</taxon>
        <taxon>Dikarya</taxon>
        <taxon>Ascomycota</taxon>
        <taxon>Pezizomycotina</taxon>
        <taxon>Sordariomycetes</taxon>
        <taxon>Sordariomycetidae</taxon>
        <taxon>Cephalothecales</taxon>
        <taxon>Cephalothecaceae</taxon>
        <taxon>Phialemonium</taxon>
    </lineage>
</organism>
<dbReference type="InterPro" id="IPR004839">
    <property type="entry name" value="Aminotransferase_I/II_large"/>
</dbReference>
<keyword evidence="4" id="KW-1185">Reference proteome</keyword>
<dbReference type="CDD" id="cd00609">
    <property type="entry name" value="AAT_like"/>
    <property type="match status" value="1"/>
</dbReference>
<gene>
    <name evidence="3" type="ORF">QBC33DRAFT_203127</name>
</gene>
<reference evidence="3" key="1">
    <citation type="submission" date="2023-06" db="EMBL/GenBank/DDBJ databases">
        <title>Genome-scale phylogeny and comparative genomics of the fungal order Sordariales.</title>
        <authorList>
            <consortium name="Lawrence Berkeley National Laboratory"/>
            <person name="Hensen N."/>
            <person name="Bonometti L."/>
            <person name="Westerberg I."/>
            <person name="Brannstrom I.O."/>
            <person name="Guillou S."/>
            <person name="Cros-Aarteil S."/>
            <person name="Calhoun S."/>
            <person name="Haridas S."/>
            <person name="Kuo A."/>
            <person name="Mondo S."/>
            <person name="Pangilinan J."/>
            <person name="Riley R."/>
            <person name="Labutti K."/>
            <person name="Andreopoulos B."/>
            <person name="Lipzen A."/>
            <person name="Chen C."/>
            <person name="Yanf M."/>
            <person name="Daum C."/>
            <person name="Ng V."/>
            <person name="Clum A."/>
            <person name="Steindorff A."/>
            <person name="Ohm R."/>
            <person name="Martin F."/>
            <person name="Silar P."/>
            <person name="Natvig D."/>
            <person name="Lalanne C."/>
            <person name="Gautier V."/>
            <person name="Ament-Velasquez S.L."/>
            <person name="Kruys A."/>
            <person name="Hutchinson M.I."/>
            <person name="Powell A.J."/>
            <person name="Barry K."/>
            <person name="Miller A.N."/>
            <person name="Grigoriev I.V."/>
            <person name="Debuchy R."/>
            <person name="Gladieux P."/>
            <person name="Thoren M.H."/>
            <person name="Johannesson H."/>
        </authorList>
    </citation>
    <scope>NUCLEOTIDE SEQUENCE</scope>
    <source>
        <strain evidence="3">8032-3</strain>
    </source>
</reference>
<dbReference type="InterPro" id="IPR015422">
    <property type="entry name" value="PyrdxlP-dep_Trfase_small"/>
</dbReference>
<sequence length="449" mass="49851">MLSSRATHTSSQLDTPWRFAPKFGIYDAETNPDGVISFATAENARIHQEVADFVNSRVEFPSSAFTYYGFSTGGGSRFPKALANHLNEYFKPHRDIDGSDIIATGSATALHEVLAFSLGDPGDGVLLSRPGYGRFELDFWNKARMQVVWADTEAETCFDVDVVDSFEKALQESNAVGVKIRALLIINPHNPLGNVPVILLLSSLIMPLVGSLTSFKGKCYPKDTIVALMKFCQMHQIHFISDEIYALSEFDSQEHDAVPFTSALSIDSTGIIDEGLLHVTYGMAKDYGSPGLRVGALITRNPQLLKSARSIIRFHNPSGPSIVIATAMLEDREWCRSFLATSRQRIAEAYLWFTSELRSMGVEYLRGSNAGLFVWVNLSPYLPPETSGMSHQEREFALAQKTLDGGVFLQPGEEHALRPGWFRMVYTDNPEAVQEGLKRLKLVLQNLSW</sequence>
<evidence type="ECO:0000313" key="4">
    <source>
        <dbReference type="Proteomes" id="UP001244011"/>
    </source>
</evidence>
<dbReference type="GeneID" id="85305798"/>
<dbReference type="PANTHER" id="PTHR43795">
    <property type="entry name" value="BIFUNCTIONAL ASPARTATE AMINOTRANSFERASE AND GLUTAMATE/ASPARTATE-PREPHENATE AMINOTRANSFERASE-RELATED"/>
    <property type="match status" value="1"/>
</dbReference>
<protein>
    <submittedName>
        <fullName evidence="3">Pyridoxal phosphate-dependent transferase</fullName>
    </submittedName>
</protein>
<dbReference type="AlphaFoldDB" id="A0AAJ0BU82"/>
<comment type="caution">
    <text evidence="3">The sequence shown here is derived from an EMBL/GenBank/DDBJ whole genome shotgun (WGS) entry which is preliminary data.</text>
</comment>
<dbReference type="Proteomes" id="UP001244011">
    <property type="component" value="Unassembled WGS sequence"/>
</dbReference>
<dbReference type="InterPro" id="IPR015424">
    <property type="entry name" value="PyrdxlP-dep_Trfase"/>
</dbReference>
<dbReference type="EMBL" id="MU839021">
    <property type="protein sequence ID" value="KAK1764311.1"/>
    <property type="molecule type" value="Genomic_DNA"/>
</dbReference>
<evidence type="ECO:0000313" key="3">
    <source>
        <dbReference type="EMBL" id="KAK1764311.1"/>
    </source>
</evidence>
<feature type="domain" description="Aminotransferase class I/classII large" evidence="2">
    <location>
        <begin position="211"/>
        <end position="440"/>
    </location>
</feature>
<feature type="domain" description="Aminotransferase class I/classII large" evidence="2">
    <location>
        <begin position="79"/>
        <end position="196"/>
    </location>
</feature>
<dbReference type="Gene3D" id="3.40.640.10">
    <property type="entry name" value="Type I PLP-dependent aspartate aminotransferase-like (Major domain)"/>
    <property type="match status" value="1"/>
</dbReference>
<dbReference type="PRINTS" id="PR00753">
    <property type="entry name" value="ACCSYNTHASE"/>
</dbReference>
<dbReference type="Pfam" id="PF00155">
    <property type="entry name" value="Aminotran_1_2"/>
    <property type="match status" value="2"/>
</dbReference>
<dbReference type="GO" id="GO:0006520">
    <property type="term" value="P:amino acid metabolic process"/>
    <property type="evidence" value="ECO:0007669"/>
    <property type="project" value="TreeGrafter"/>
</dbReference>
<accession>A0AAJ0BU82</accession>
<evidence type="ECO:0000256" key="1">
    <source>
        <dbReference type="ARBA" id="ARBA00022898"/>
    </source>
</evidence>
<dbReference type="Gene3D" id="3.90.1150.10">
    <property type="entry name" value="Aspartate Aminotransferase, domain 1"/>
    <property type="match status" value="1"/>
</dbReference>
<dbReference type="GO" id="GO:0030170">
    <property type="term" value="F:pyridoxal phosphate binding"/>
    <property type="evidence" value="ECO:0007669"/>
    <property type="project" value="InterPro"/>
</dbReference>
<dbReference type="PANTHER" id="PTHR43795:SF39">
    <property type="entry name" value="AMINOTRANSFERASE CLASS I_CLASSII DOMAIN-CONTAINING PROTEIN"/>
    <property type="match status" value="1"/>
</dbReference>
<keyword evidence="1" id="KW-0663">Pyridoxal phosphate</keyword>